<sequence>MSISAATLVARYLRANDYSGTLAAFLNEAGLPLDTGANATDGLTIEKILEEKKTYDLSVNFEKLGVGDEETGWRKPSPSTPTVVTTLPSNSNILHATVHQLALPEASSPTSFLLSSTADRRLNVIGPDFESFDVLRSYTHLQDAPILDCVVLDAHHILISSMSGRIKLFDLNSEAVLDERRDHTKYVVRLASWQRAGETYVASAGWDTKVFVYHMGVGENRDLKIGEPIATLELPSNPEALLFVEHPESSRPLLLLSRRDSTFLYYYAVPRPEDRSRELVLIGKQNLAPHSNAWLAFTPAALAICPTDTSILAVSTSAVPHMKLIIVRLLLPPYVDPSGVSGERSPESSLGLQEAHTTQAAQARAALVVQDREEAAILVQSNTLAPQTQYSTPALAWRPDGSGVWVNSDDGVIRGIEVSTGKIIVTLEGHQAGSKIRCLWAGRLRRPGADGQEKEEEWVVSGGFDRKLIVWKP</sequence>
<protein>
    <submittedName>
        <fullName evidence="1">WD40 repeat-like protein</fullName>
    </submittedName>
</protein>
<organism evidence="1 2">
    <name type="scientific">Lophium mytilinum</name>
    <dbReference type="NCBI Taxonomy" id="390894"/>
    <lineage>
        <taxon>Eukaryota</taxon>
        <taxon>Fungi</taxon>
        <taxon>Dikarya</taxon>
        <taxon>Ascomycota</taxon>
        <taxon>Pezizomycotina</taxon>
        <taxon>Dothideomycetes</taxon>
        <taxon>Pleosporomycetidae</taxon>
        <taxon>Mytilinidiales</taxon>
        <taxon>Mytilinidiaceae</taxon>
        <taxon>Lophium</taxon>
    </lineage>
</organism>
<keyword evidence="2" id="KW-1185">Reference proteome</keyword>
<dbReference type="SMART" id="SM00320">
    <property type="entry name" value="WD40"/>
    <property type="match status" value="4"/>
</dbReference>
<dbReference type="InterPro" id="IPR001680">
    <property type="entry name" value="WD40_rpt"/>
</dbReference>
<dbReference type="SUPFAM" id="SSF50978">
    <property type="entry name" value="WD40 repeat-like"/>
    <property type="match status" value="1"/>
</dbReference>
<name>A0A6A6RAR1_9PEZI</name>
<dbReference type="InterPro" id="IPR015943">
    <property type="entry name" value="WD40/YVTN_repeat-like_dom_sf"/>
</dbReference>
<evidence type="ECO:0000313" key="1">
    <source>
        <dbReference type="EMBL" id="KAF2501524.1"/>
    </source>
</evidence>
<reference evidence="1" key="1">
    <citation type="journal article" date="2020" name="Stud. Mycol.">
        <title>101 Dothideomycetes genomes: a test case for predicting lifestyles and emergence of pathogens.</title>
        <authorList>
            <person name="Haridas S."/>
            <person name="Albert R."/>
            <person name="Binder M."/>
            <person name="Bloem J."/>
            <person name="Labutti K."/>
            <person name="Salamov A."/>
            <person name="Andreopoulos B."/>
            <person name="Baker S."/>
            <person name="Barry K."/>
            <person name="Bills G."/>
            <person name="Bluhm B."/>
            <person name="Cannon C."/>
            <person name="Castanera R."/>
            <person name="Culley D."/>
            <person name="Daum C."/>
            <person name="Ezra D."/>
            <person name="Gonzalez J."/>
            <person name="Henrissat B."/>
            <person name="Kuo A."/>
            <person name="Liang C."/>
            <person name="Lipzen A."/>
            <person name="Lutzoni F."/>
            <person name="Magnuson J."/>
            <person name="Mondo S."/>
            <person name="Nolan M."/>
            <person name="Ohm R."/>
            <person name="Pangilinan J."/>
            <person name="Park H.-J."/>
            <person name="Ramirez L."/>
            <person name="Alfaro M."/>
            <person name="Sun H."/>
            <person name="Tritt A."/>
            <person name="Yoshinaga Y."/>
            <person name="Zwiers L.-H."/>
            <person name="Turgeon B."/>
            <person name="Goodwin S."/>
            <person name="Spatafora J."/>
            <person name="Crous P."/>
            <person name="Grigoriev I."/>
        </authorList>
    </citation>
    <scope>NUCLEOTIDE SEQUENCE</scope>
    <source>
        <strain evidence="1">CBS 269.34</strain>
    </source>
</reference>
<dbReference type="AlphaFoldDB" id="A0A6A6RAR1"/>
<dbReference type="PROSITE" id="PS50896">
    <property type="entry name" value="LISH"/>
    <property type="match status" value="1"/>
</dbReference>
<dbReference type="EMBL" id="MU004182">
    <property type="protein sequence ID" value="KAF2501524.1"/>
    <property type="molecule type" value="Genomic_DNA"/>
</dbReference>
<dbReference type="OrthoDB" id="1932312at2759"/>
<dbReference type="InterPro" id="IPR006594">
    <property type="entry name" value="LisH"/>
</dbReference>
<dbReference type="InterPro" id="IPR036322">
    <property type="entry name" value="WD40_repeat_dom_sf"/>
</dbReference>
<proteinExistence type="predicted"/>
<dbReference type="Proteomes" id="UP000799750">
    <property type="component" value="Unassembled WGS sequence"/>
</dbReference>
<accession>A0A6A6RAR1</accession>
<evidence type="ECO:0000313" key="2">
    <source>
        <dbReference type="Proteomes" id="UP000799750"/>
    </source>
</evidence>
<gene>
    <name evidence="1" type="ORF">BU16DRAFT_449863</name>
</gene>
<dbReference type="Gene3D" id="2.130.10.10">
    <property type="entry name" value="YVTN repeat-like/Quinoprotein amine dehydrogenase"/>
    <property type="match status" value="2"/>
</dbReference>